<accession>A0ABR4E8C8</accession>
<dbReference type="InterPro" id="IPR018247">
    <property type="entry name" value="EF_Hand_1_Ca_BS"/>
</dbReference>
<evidence type="ECO:0000313" key="2">
    <source>
        <dbReference type="Proteomes" id="UP001600888"/>
    </source>
</evidence>
<gene>
    <name evidence="1" type="ORF">FJTKL_14252</name>
</gene>
<evidence type="ECO:0000313" key="1">
    <source>
        <dbReference type="EMBL" id="KAL2278693.1"/>
    </source>
</evidence>
<dbReference type="PANTHER" id="PTHR38167">
    <property type="entry name" value="C2H2-TYPE DOMAIN-CONTAINING PROTEIN"/>
    <property type="match status" value="1"/>
</dbReference>
<keyword evidence="2" id="KW-1185">Reference proteome</keyword>
<dbReference type="PANTHER" id="PTHR38167:SF1">
    <property type="entry name" value="C2H2-TYPE DOMAIN-CONTAINING PROTEIN"/>
    <property type="match status" value="1"/>
</dbReference>
<dbReference type="PROSITE" id="PS00018">
    <property type="entry name" value="EF_HAND_1"/>
    <property type="match status" value="1"/>
</dbReference>
<dbReference type="EMBL" id="JBAWTH010000084">
    <property type="protein sequence ID" value="KAL2278693.1"/>
    <property type="molecule type" value="Genomic_DNA"/>
</dbReference>
<sequence>MLRVVSHIKKLRYAQATASRTGEKRKASDHFFICVRCGESFSEEANDSKASTYHHGRMEIGVDDEDFWADHDEDCGGEIDTEEMREEYPEGFTWNYCDQVGTAPGCTKGHHYAIEGKRMKTTTDGGSR</sequence>
<dbReference type="Proteomes" id="UP001600888">
    <property type="component" value="Unassembled WGS sequence"/>
</dbReference>
<comment type="caution">
    <text evidence="1">The sequence shown here is derived from an EMBL/GenBank/DDBJ whole genome shotgun (WGS) entry which is preliminary data.</text>
</comment>
<proteinExistence type="predicted"/>
<name>A0ABR4E8C8_9PEZI</name>
<evidence type="ECO:0008006" key="3">
    <source>
        <dbReference type="Google" id="ProtNLM"/>
    </source>
</evidence>
<reference evidence="1 2" key="1">
    <citation type="submission" date="2024-03" db="EMBL/GenBank/DDBJ databases">
        <title>A high-quality draft genome sequence of Diaporthe vaccinii, a causative agent of upright dieback and viscid rot disease in cranberry plants.</title>
        <authorList>
            <person name="Sarrasin M."/>
            <person name="Lang B.F."/>
            <person name="Burger G."/>
        </authorList>
    </citation>
    <scope>NUCLEOTIDE SEQUENCE [LARGE SCALE GENOMIC DNA]</scope>
    <source>
        <strain evidence="1 2">IS7</strain>
    </source>
</reference>
<organism evidence="1 2">
    <name type="scientific">Diaporthe vaccinii</name>
    <dbReference type="NCBI Taxonomy" id="105482"/>
    <lineage>
        <taxon>Eukaryota</taxon>
        <taxon>Fungi</taxon>
        <taxon>Dikarya</taxon>
        <taxon>Ascomycota</taxon>
        <taxon>Pezizomycotina</taxon>
        <taxon>Sordariomycetes</taxon>
        <taxon>Sordariomycetidae</taxon>
        <taxon>Diaporthales</taxon>
        <taxon>Diaporthaceae</taxon>
        <taxon>Diaporthe</taxon>
        <taxon>Diaporthe eres species complex</taxon>
    </lineage>
</organism>
<protein>
    <recommendedName>
        <fullName evidence="3">C2H2-type domain-containing protein</fullName>
    </recommendedName>
</protein>